<keyword evidence="2" id="KW-1003">Cell membrane</keyword>
<feature type="transmembrane region" description="Helical" evidence="6">
    <location>
        <begin position="499"/>
        <end position="517"/>
    </location>
</feature>
<feature type="transmembrane region" description="Helical" evidence="6">
    <location>
        <begin position="901"/>
        <end position="925"/>
    </location>
</feature>
<feature type="transmembrane region" description="Helical" evidence="6">
    <location>
        <begin position="799"/>
        <end position="819"/>
    </location>
</feature>
<accession>W5VKB0</accession>
<feature type="transmembrane region" description="Helical" evidence="6">
    <location>
        <begin position="873"/>
        <end position="895"/>
    </location>
</feature>
<dbReference type="Gene3D" id="1.20.1640.10">
    <property type="entry name" value="Multidrug efflux transporter AcrB transmembrane domain"/>
    <property type="match status" value="2"/>
</dbReference>
<feature type="transmembrane region" description="Helical" evidence="6">
    <location>
        <begin position="409"/>
        <end position="428"/>
    </location>
</feature>
<protein>
    <recommendedName>
        <fullName evidence="7">SSD domain-containing protein</fullName>
    </recommendedName>
</protein>
<dbReference type="EMBL" id="KF733648">
    <property type="protein sequence ID" value="AHH81857.1"/>
    <property type="molecule type" value="Genomic_DNA"/>
</dbReference>
<reference evidence="8" key="1">
    <citation type="submission" date="2013-10" db="EMBL/GenBank/DDBJ databases">
        <title>Metagenomics Reveals New Arsenic Resistance Genes.</title>
        <authorList>
            <person name="Sharma R."/>
        </authorList>
    </citation>
    <scope>NUCLEOTIDE SEQUENCE</scope>
</reference>
<dbReference type="InterPro" id="IPR050545">
    <property type="entry name" value="Mycobact_MmpL"/>
</dbReference>
<feature type="domain" description="SSD" evidence="7">
    <location>
        <begin position="807"/>
        <end position="924"/>
    </location>
</feature>
<dbReference type="PANTHER" id="PTHR33406">
    <property type="entry name" value="MEMBRANE PROTEIN MJ1562-RELATED"/>
    <property type="match status" value="1"/>
</dbReference>
<organism evidence="8">
    <name type="scientific">uncultured bacterium pAB4</name>
    <dbReference type="NCBI Taxonomy" id="1444979"/>
    <lineage>
        <taxon>Bacteria</taxon>
        <taxon>environmental samples</taxon>
    </lineage>
</organism>
<dbReference type="PANTHER" id="PTHR33406:SF13">
    <property type="entry name" value="MEMBRANE PROTEIN YDFJ"/>
    <property type="match status" value="1"/>
</dbReference>
<feature type="domain" description="SSD" evidence="7">
    <location>
        <begin position="434"/>
        <end position="551"/>
    </location>
</feature>
<dbReference type="Pfam" id="PF03176">
    <property type="entry name" value="MMPL"/>
    <property type="match status" value="2"/>
</dbReference>
<evidence type="ECO:0000256" key="2">
    <source>
        <dbReference type="ARBA" id="ARBA00022475"/>
    </source>
</evidence>
<feature type="transmembrane region" description="Helical" evidence="6">
    <location>
        <begin position="774"/>
        <end position="792"/>
    </location>
</feature>
<keyword evidence="5 6" id="KW-0472">Membrane</keyword>
<feature type="transmembrane region" description="Helical" evidence="6">
    <location>
        <begin position="435"/>
        <end position="454"/>
    </location>
</feature>
<evidence type="ECO:0000256" key="4">
    <source>
        <dbReference type="ARBA" id="ARBA00022989"/>
    </source>
</evidence>
<evidence type="ECO:0000256" key="5">
    <source>
        <dbReference type="ARBA" id="ARBA00023136"/>
    </source>
</evidence>
<dbReference type="InterPro" id="IPR004869">
    <property type="entry name" value="MMPL_dom"/>
</dbReference>
<feature type="transmembrane region" description="Helical" evidence="6">
    <location>
        <begin position="529"/>
        <end position="549"/>
    </location>
</feature>
<dbReference type="SUPFAM" id="SSF82866">
    <property type="entry name" value="Multidrug efflux transporter AcrB transmembrane domain"/>
    <property type="match status" value="2"/>
</dbReference>
<feature type="transmembrane region" description="Helical" evidence="6">
    <location>
        <begin position="460"/>
        <end position="478"/>
    </location>
</feature>
<dbReference type="AlphaFoldDB" id="W5VKB0"/>
<keyword evidence="3 6" id="KW-0812">Transmembrane</keyword>
<feature type="transmembrane region" description="Helical" evidence="6">
    <location>
        <begin position="825"/>
        <end position="846"/>
    </location>
</feature>
<comment type="subcellular location">
    <subcellularLocation>
        <location evidence="1">Cell membrane</location>
        <topology evidence="1">Multi-pass membrane protein</topology>
    </subcellularLocation>
</comment>
<feature type="transmembrane region" description="Helical" evidence="6">
    <location>
        <begin position="582"/>
        <end position="603"/>
    </location>
</feature>
<sequence>MQKIFRYLGSLIERKPFKSLLLTLIVVAGMVAGASQMRMATGNETLVQIDNPVYISNQTMEETFGGDAILVLFEAESEENLLSVENIQKMYSIEQRLSYENNIFSVISPATVVHQITLKQATMIIENIGTMSSGLDTMGIKMQDLGKSLLAKDIKDPKEMLAKLEELGSMSAKFSELANAQTQMSTGVAELETGLYQVSEGLRTVATQLSALAQNQTSGPVQTNLLAIAGNLENTSTGVRTMGTNTQKIQKGTTSTAGALNTIGSTLSSELSGMKEGLKDAISPQELKTMAEGFVSMGTNLQEISTGLSLFQTKSTMMEASVPSLASEMDLVLYEEGSLRSAFNDVVVSDTQVLMMIKLDGNLNDTEKERLTNLVIAIIDDAGFTTLNPTISGKTVLDMALRSEMKSSMMVMVALAVLIMFAVLLLVFKVKWRMLSLAVIFVSVIATLGFMSWINVPVTMVSMAVFPILIGLGIDYSIQFHNRFHEEQSVQTTLSQIGKAVGIAVFATVLGFISLYASPVPMIQDFGKMLTIGVIVSFLGSIFLLLPIIQIGKLNDHPVKLIIKNDKQNSKLDHFFGGLTKLTLKLSIPILLTVLLLAGYGIYVDKQVGVETDIETFMPQDLPALVDIHKTRDAVETTDQIAIYLKDENILSEGNLVWIDAKVQTLLSKYPNEIVSIKSLSSLLNTLGVDENTPYEDKLQMIDDLPATQRAMFVNVDERESLILVNIKHLSTEDAKALIQNLKIDLGDAPMNVQLTGKTVMDVEMVEGLTSGRITMTLLGLGLVFMALLVIYRNLFKALIPIIPVVLIIGISSLVMVGMNIDFTPITATLGALVLGMGSEMTIMVMERYLEEREIGLTKQDAMSLSIQKIGKAVLASGLTTIGGFAVLLFSDFVILQDFGFMTVINVSLALLSTFIVLPPLIVLFDRFLINKEVRERIQLKALESEA</sequence>
<dbReference type="GO" id="GO:0005886">
    <property type="term" value="C:plasma membrane"/>
    <property type="evidence" value="ECO:0007669"/>
    <property type="project" value="UniProtKB-SubCell"/>
</dbReference>
<evidence type="ECO:0000256" key="1">
    <source>
        <dbReference type="ARBA" id="ARBA00004651"/>
    </source>
</evidence>
<evidence type="ECO:0000256" key="3">
    <source>
        <dbReference type="ARBA" id="ARBA00022692"/>
    </source>
</evidence>
<proteinExistence type="predicted"/>
<evidence type="ECO:0000259" key="7">
    <source>
        <dbReference type="PROSITE" id="PS50156"/>
    </source>
</evidence>
<evidence type="ECO:0000256" key="6">
    <source>
        <dbReference type="SAM" id="Phobius"/>
    </source>
</evidence>
<name>W5VKB0_9BACT</name>
<dbReference type="NCBIfam" id="TIGR00921">
    <property type="entry name" value="2A067"/>
    <property type="match status" value="1"/>
</dbReference>
<dbReference type="InterPro" id="IPR000731">
    <property type="entry name" value="SSD"/>
</dbReference>
<keyword evidence="4 6" id="KW-1133">Transmembrane helix</keyword>
<dbReference type="PROSITE" id="PS50156">
    <property type="entry name" value="SSD"/>
    <property type="match status" value="2"/>
</dbReference>
<evidence type="ECO:0000313" key="8">
    <source>
        <dbReference type="EMBL" id="AHH81857.1"/>
    </source>
</evidence>